<feature type="transmembrane region" description="Helical" evidence="7">
    <location>
        <begin position="365"/>
        <end position="388"/>
    </location>
</feature>
<dbReference type="InterPro" id="IPR006726">
    <property type="entry name" value="PHBA_efflux_AaeB/fusaric-R"/>
</dbReference>
<reference evidence="8" key="1">
    <citation type="submission" date="2022-09" db="EMBL/GenBank/DDBJ databases">
        <title>Novosphingobium sp. Nov., a polycyclic aromatic hydrocarbon-degrading bacterium isolated form mangrove sediments in HongKong.</title>
        <authorList>
            <person name="Hu Z."/>
        </authorList>
    </citation>
    <scope>NUCLEOTIDE SEQUENCE</scope>
    <source>
        <strain evidence="8">HK4-1</strain>
    </source>
</reference>
<dbReference type="PANTHER" id="PTHR30509">
    <property type="entry name" value="P-HYDROXYBENZOIC ACID EFFLUX PUMP SUBUNIT-RELATED"/>
    <property type="match status" value="1"/>
</dbReference>
<comment type="subcellular location">
    <subcellularLocation>
        <location evidence="1">Cell membrane</location>
        <topology evidence="1">Multi-pass membrane protein</topology>
    </subcellularLocation>
</comment>
<evidence type="ECO:0000256" key="5">
    <source>
        <dbReference type="ARBA" id="ARBA00022989"/>
    </source>
</evidence>
<keyword evidence="4 7" id="KW-0812">Transmembrane</keyword>
<evidence type="ECO:0000256" key="3">
    <source>
        <dbReference type="ARBA" id="ARBA00022475"/>
    </source>
</evidence>
<evidence type="ECO:0000256" key="4">
    <source>
        <dbReference type="ARBA" id="ARBA00022692"/>
    </source>
</evidence>
<evidence type="ECO:0000313" key="9">
    <source>
        <dbReference type="Proteomes" id="UP001165583"/>
    </source>
</evidence>
<keyword evidence="3" id="KW-1003">Cell membrane</keyword>
<organism evidence="8 9">
    <name type="scientific">Novosphingobium mangrovi</name>
    <name type="common">ex Huang et al. 2023</name>
    <dbReference type="NCBI Taxonomy" id="2976432"/>
    <lineage>
        <taxon>Bacteria</taxon>
        <taxon>Pseudomonadati</taxon>
        <taxon>Pseudomonadota</taxon>
        <taxon>Alphaproteobacteria</taxon>
        <taxon>Sphingomonadales</taxon>
        <taxon>Sphingomonadaceae</taxon>
        <taxon>Novosphingobium</taxon>
    </lineage>
</organism>
<evidence type="ECO:0000256" key="7">
    <source>
        <dbReference type="SAM" id="Phobius"/>
    </source>
</evidence>
<dbReference type="PANTHER" id="PTHR30509:SF9">
    <property type="entry name" value="MULTIDRUG RESISTANCE PROTEIN MDTO"/>
    <property type="match status" value="1"/>
</dbReference>
<dbReference type="EMBL" id="JANZXA010000002">
    <property type="protein sequence ID" value="MCT2398695.1"/>
    <property type="molecule type" value="Genomic_DNA"/>
</dbReference>
<feature type="transmembrane region" description="Helical" evidence="7">
    <location>
        <begin position="36"/>
        <end position="54"/>
    </location>
</feature>
<feature type="transmembrane region" description="Helical" evidence="7">
    <location>
        <begin position="12"/>
        <end position="30"/>
    </location>
</feature>
<feature type="transmembrane region" description="Helical" evidence="7">
    <location>
        <begin position="418"/>
        <end position="440"/>
    </location>
</feature>
<gene>
    <name evidence="8" type="ORF">NZK81_03955</name>
</gene>
<feature type="transmembrane region" description="Helical" evidence="7">
    <location>
        <begin position="109"/>
        <end position="126"/>
    </location>
</feature>
<dbReference type="RefSeq" id="WP_260044103.1">
    <property type="nucleotide sequence ID" value="NZ_JANZXA010000002.1"/>
</dbReference>
<evidence type="ECO:0000256" key="2">
    <source>
        <dbReference type="ARBA" id="ARBA00022448"/>
    </source>
</evidence>
<comment type="caution">
    <text evidence="8">The sequence shown here is derived from an EMBL/GenBank/DDBJ whole genome shotgun (WGS) entry which is preliminary data.</text>
</comment>
<evidence type="ECO:0000256" key="1">
    <source>
        <dbReference type="ARBA" id="ARBA00004651"/>
    </source>
</evidence>
<feature type="transmembrane region" description="Helical" evidence="7">
    <location>
        <begin position="446"/>
        <end position="465"/>
    </location>
</feature>
<evidence type="ECO:0000313" key="8">
    <source>
        <dbReference type="EMBL" id="MCT2398695.1"/>
    </source>
</evidence>
<accession>A0ABT2I1M2</accession>
<feature type="transmembrane region" description="Helical" evidence="7">
    <location>
        <begin position="132"/>
        <end position="158"/>
    </location>
</feature>
<keyword evidence="6 7" id="KW-0472">Membrane</keyword>
<keyword evidence="2" id="KW-0813">Transport</keyword>
<keyword evidence="9" id="KW-1185">Reference proteome</keyword>
<name>A0ABT2I1M2_9SPHN</name>
<feature type="transmembrane region" description="Helical" evidence="7">
    <location>
        <begin position="472"/>
        <end position="490"/>
    </location>
</feature>
<dbReference type="Pfam" id="PF04632">
    <property type="entry name" value="FUSC"/>
    <property type="match status" value="1"/>
</dbReference>
<feature type="transmembrane region" description="Helical" evidence="7">
    <location>
        <begin position="502"/>
        <end position="519"/>
    </location>
</feature>
<sequence length="686" mass="74046">MTSRFGLPAALFSLKIYLSAMLAFYVALRIGLPRPYWAILTSFIIAQPLAGAVLSKAFFRIIGTIAGAAATVIMVPPLSNAPELLSLAIALWLALCVFISLLERTPRAYIFVLAGYSACLIAFPSVETPGEIFNVAILRVQEITVGILCGSLVHGVVLPGSVTDMLLRRVDTTLRDAERWSHDSISTEDVPNLDAERRRLALDITEMHQLSIHLPFDTVRAAPRIRTVRALQDQLSQILPLAAGVDDRIKALAERGRPLPQNVDRLIADCRAWLAHPGEDRDERHRQAEALRQRAAALEPHVESGMGWDAALLLNLLARLSSLIAAHRDCRDLRDQMVSPTSRPVSPRVAELLEGRSQRTLHRDVAGAARAAFSAALTVIVGCALWIGSGWQDGWMAVMLAGVFLALFASADDPVAPIRFFLTGTLIAIVIGGVYAFVILPRLDGFPMLAAALAPGLLIGGAAMSSPRHAPVALAAMLGLGSPSLLAVQYNGDFATFANEAFAQLVGILFALVMVRLLQSAGLDGAIRRTLKAGWADIATRSSLNTPPNVTAWISRMLDRIGLLAPRLAMRGDDPGQPLYDALRDVRTGIVIGELRQMRLDLPKEDGAAITPVLKDIGDYYRAMEPDRPPASPPEMLARIDHAVARLADHSSEQVRRAGVLALVSLRRNIFPDAPAYQTPTGGAPA</sequence>
<evidence type="ECO:0000256" key="6">
    <source>
        <dbReference type="ARBA" id="ARBA00023136"/>
    </source>
</evidence>
<keyword evidence="5 7" id="KW-1133">Transmembrane helix</keyword>
<feature type="transmembrane region" description="Helical" evidence="7">
    <location>
        <begin position="84"/>
        <end position="102"/>
    </location>
</feature>
<protein>
    <submittedName>
        <fullName evidence="8">FUSC family protein</fullName>
    </submittedName>
</protein>
<feature type="transmembrane region" description="Helical" evidence="7">
    <location>
        <begin position="394"/>
        <end position="411"/>
    </location>
</feature>
<proteinExistence type="predicted"/>
<dbReference type="Proteomes" id="UP001165583">
    <property type="component" value="Unassembled WGS sequence"/>
</dbReference>
<feature type="transmembrane region" description="Helical" evidence="7">
    <location>
        <begin position="61"/>
        <end position="78"/>
    </location>
</feature>